<reference evidence="7 8" key="1">
    <citation type="journal article" date="2016" name="Nat. Commun.">
        <title>Thousands of microbial genomes shed light on interconnected biogeochemical processes in an aquifer system.</title>
        <authorList>
            <person name="Anantharaman K."/>
            <person name="Brown C.T."/>
            <person name="Hug L.A."/>
            <person name="Sharon I."/>
            <person name="Castelle C.J."/>
            <person name="Probst A.J."/>
            <person name="Thomas B.C."/>
            <person name="Singh A."/>
            <person name="Wilkins M.J."/>
            <person name="Karaoz U."/>
            <person name="Brodie E.L."/>
            <person name="Williams K.H."/>
            <person name="Hubbard S.S."/>
            <person name="Banfield J.F."/>
        </authorList>
    </citation>
    <scope>NUCLEOTIDE SEQUENCE [LARGE SCALE GENOMIC DNA]</scope>
</reference>
<evidence type="ECO:0008006" key="9">
    <source>
        <dbReference type="Google" id="ProtNLM"/>
    </source>
</evidence>
<evidence type="ECO:0000313" key="7">
    <source>
        <dbReference type="EMBL" id="OGG64357.1"/>
    </source>
</evidence>
<dbReference type="STRING" id="1798496.A3C94_00625"/>
<dbReference type="PANTHER" id="PTHR21716:SF4">
    <property type="entry name" value="TRANSMEMBRANE PROTEIN 245"/>
    <property type="match status" value="1"/>
</dbReference>
<protein>
    <recommendedName>
        <fullName evidence="9">AI-2E family transporter</fullName>
    </recommendedName>
</protein>
<accession>A0A1F6DSQ7</accession>
<feature type="transmembrane region" description="Helical" evidence="6">
    <location>
        <begin position="237"/>
        <end position="259"/>
    </location>
</feature>
<dbReference type="AlphaFoldDB" id="A0A1F6DSQ7"/>
<dbReference type="EMBL" id="MFLJ01000026">
    <property type="protein sequence ID" value="OGG64357.1"/>
    <property type="molecule type" value="Genomic_DNA"/>
</dbReference>
<evidence type="ECO:0000256" key="6">
    <source>
        <dbReference type="SAM" id="Phobius"/>
    </source>
</evidence>
<dbReference type="Proteomes" id="UP000177232">
    <property type="component" value="Unassembled WGS sequence"/>
</dbReference>
<evidence type="ECO:0000256" key="5">
    <source>
        <dbReference type="ARBA" id="ARBA00023136"/>
    </source>
</evidence>
<organism evidence="7 8">
    <name type="scientific">Candidatus Kaiserbacteria bacterium RIFCSPHIGHO2_02_FULL_55_17</name>
    <dbReference type="NCBI Taxonomy" id="1798496"/>
    <lineage>
        <taxon>Bacteria</taxon>
        <taxon>Candidatus Kaiseribacteriota</taxon>
    </lineage>
</organism>
<feature type="transmembrane region" description="Helical" evidence="6">
    <location>
        <begin position="308"/>
        <end position="341"/>
    </location>
</feature>
<evidence type="ECO:0000256" key="3">
    <source>
        <dbReference type="ARBA" id="ARBA00022692"/>
    </source>
</evidence>
<dbReference type="InterPro" id="IPR002549">
    <property type="entry name" value="AI-2E-like"/>
</dbReference>
<dbReference type="GO" id="GO:0016020">
    <property type="term" value="C:membrane"/>
    <property type="evidence" value="ECO:0007669"/>
    <property type="project" value="UniProtKB-SubCell"/>
</dbReference>
<feature type="transmembrane region" description="Helical" evidence="6">
    <location>
        <begin position="7"/>
        <end position="28"/>
    </location>
</feature>
<feature type="transmembrane region" description="Helical" evidence="6">
    <location>
        <begin position="63"/>
        <end position="85"/>
    </location>
</feature>
<proteinExistence type="inferred from homology"/>
<feature type="transmembrane region" description="Helical" evidence="6">
    <location>
        <begin position="34"/>
        <end position="51"/>
    </location>
</feature>
<feature type="transmembrane region" description="Helical" evidence="6">
    <location>
        <begin position="264"/>
        <end position="288"/>
    </location>
</feature>
<evidence type="ECO:0000256" key="4">
    <source>
        <dbReference type="ARBA" id="ARBA00022989"/>
    </source>
</evidence>
<keyword evidence="4 6" id="KW-1133">Transmembrane helix</keyword>
<feature type="transmembrane region" description="Helical" evidence="6">
    <location>
        <begin position="152"/>
        <end position="174"/>
    </location>
</feature>
<dbReference type="Pfam" id="PF01594">
    <property type="entry name" value="AI-2E_transport"/>
    <property type="match status" value="1"/>
</dbReference>
<keyword evidence="3 6" id="KW-0812">Transmembrane</keyword>
<gene>
    <name evidence="7" type="ORF">A3C94_00625</name>
</gene>
<evidence type="ECO:0000256" key="2">
    <source>
        <dbReference type="ARBA" id="ARBA00009773"/>
    </source>
</evidence>
<comment type="subcellular location">
    <subcellularLocation>
        <location evidence="1">Membrane</location>
        <topology evidence="1">Multi-pass membrane protein</topology>
    </subcellularLocation>
</comment>
<keyword evidence="5 6" id="KW-0472">Membrane</keyword>
<evidence type="ECO:0000313" key="8">
    <source>
        <dbReference type="Proteomes" id="UP000177232"/>
    </source>
</evidence>
<sequence>MMQTERLRPYFLILFLVGVFALTVAVFWPFLKPLALAAVFAVVLQGLHQRISRFLGGWPSASALLTVIMSVVLILLPLSLIGVLVGNEARSLYLSLEQGGGQSALAGLFSSVDETISRIAPGLGGFSQDLSTNIDTYAKEALQWVTGHAGEIFSSISRLLLAFFVFFIALYYLLKDGKRVRQMLIELSPLSDREDAGVFDRLELAVNSTIRGSLVIALVQGILSTVGFLLFGVPNAILWGTVAAVAALIPGIGTALVFIPIVIFLFSVGATTPAVGLLIWGSFAVGLVDNLLGPKLIGRGMKLHPLLVLLSVLGGLIFFGPAGIFLGPLTLSLLFALLSIYADLSRAA</sequence>
<comment type="similarity">
    <text evidence="2">Belongs to the autoinducer-2 exporter (AI-2E) (TC 2.A.86) family.</text>
</comment>
<name>A0A1F6DSQ7_9BACT</name>
<dbReference type="PANTHER" id="PTHR21716">
    <property type="entry name" value="TRANSMEMBRANE PROTEIN"/>
    <property type="match status" value="1"/>
</dbReference>
<comment type="caution">
    <text evidence="7">The sequence shown here is derived from an EMBL/GenBank/DDBJ whole genome shotgun (WGS) entry which is preliminary data.</text>
</comment>
<evidence type="ECO:0000256" key="1">
    <source>
        <dbReference type="ARBA" id="ARBA00004141"/>
    </source>
</evidence>
<feature type="transmembrane region" description="Helical" evidence="6">
    <location>
        <begin position="210"/>
        <end position="231"/>
    </location>
</feature>